<evidence type="ECO:0000313" key="1">
    <source>
        <dbReference type="EMBL" id="NJB91175.1"/>
    </source>
</evidence>
<dbReference type="AlphaFoldDB" id="A0A7X6B9T1"/>
<gene>
    <name evidence="1" type="ORF">GGR90_003377</name>
</gene>
<dbReference type="EMBL" id="JAATIT010000004">
    <property type="protein sequence ID" value="NJB91175.1"/>
    <property type="molecule type" value="Genomic_DNA"/>
</dbReference>
<comment type="caution">
    <text evidence="1">The sequence shown here is derived from an EMBL/GenBank/DDBJ whole genome shotgun (WGS) entry which is preliminary data.</text>
</comment>
<protein>
    <submittedName>
        <fullName evidence="1">Uncharacterized protein</fullName>
    </submittedName>
</protein>
<sequence>MKDAVEVVVNDRMQQGYRYRRTAPMGGCFDPGFEPELTPAEMLNLGIFCGKYMTDCTAEFPASWFRRAKLAPERPDCSLNYFGIRASVSLRVWIEKGWIHPDDPRGWFQWYCRYYSGRRMPDEDRRQIARWRAFRRHAAQIRKHCEPGDPFCRPKQRQALLQWAYDSRDI</sequence>
<dbReference type="RefSeq" id="WP_209023814.1">
    <property type="nucleotide sequence ID" value="NZ_JAATIT010000004.1"/>
</dbReference>
<organism evidence="1 2">
    <name type="scientific">Sphingopyxis italica</name>
    <dbReference type="NCBI Taxonomy" id="1129133"/>
    <lineage>
        <taxon>Bacteria</taxon>
        <taxon>Pseudomonadati</taxon>
        <taxon>Pseudomonadota</taxon>
        <taxon>Alphaproteobacteria</taxon>
        <taxon>Sphingomonadales</taxon>
        <taxon>Sphingomonadaceae</taxon>
        <taxon>Sphingopyxis</taxon>
    </lineage>
</organism>
<dbReference type="Proteomes" id="UP000535078">
    <property type="component" value="Unassembled WGS sequence"/>
</dbReference>
<name>A0A7X6B9T1_9SPHN</name>
<dbReference type="PANTHER" id="PTHR37948:SF1">
    <property type="entry name" value="BLL5189 PROTEIN"/>
    <property type="match status" value="1"/>
</dbReference>
<reference evidence="1 2" key="1">
    <citation type="submission" date="2020-03" db="EMBL/GenBank/DDBJ databases">
        <title>Genomic Encyclopedia of Type Strains, Phase IV (KMG-IV): sequencing the most valuable type-strain genomes for metagenomic binning, comparative biology and taxonomic classification.</title>
        <authorList>
            <person name="Goeker M."/>
        </authorList>
    </citation>
    <scope>NUCLEOTIDE SEQUENCE [LARGE SCALE GENOMIC DNA]</scope>
    <source>
        <strain evidence="1 2">DSM 25229</strain>
    </source>
</reference>
<accession>A0A7X6B9T1</accession>
<proteinExistence type="predicted"/>
<dbReference type="PANTHER" id="PTHR37948">
    <property type="entry name" value="ZGC:113208"/>
    <property type="match status" value="1"/>
</dbReference>
<keyword evidence="2" id="KW-1185">Reference proteome</keyword>
<evidence type="ECO:0000313" key="2">
    <source>
        <dbReference type="Proteomes" id="UP000535078"/>
    </source>
</evidence>